<reference evidence="1" key="1">
    <citation type="submission" date="2020-11" db="EMBL/GenBank/DDBJ databases">
        <authorList>
            <consortium name="DOE Joint Genome Institute"/>
            <person name="Ahrendt S."/>
            <person name="Riley R."/>
            <person name="Andreopoulos W."/>
            <person name="Labutti K."/>
            <person name="Pangilinan J."/>
            <person name="Ruiz-Duenas F.J."/>
            <person name="Barrasa J.M."/>
            <person name="Sanchez-Garcia M."/>
            <person name="Camarero S."/>
            <person name="Miyauchi S."/>
            <person name="Serrano A."/>
            <person name="Linde D."/>
            <person name="Babiker R."/>
            <person name="Drula E."/>
            <person name="Ayuso-Fernandez I."/>
            <person name="Pacheco R."/>
            <person name="Padilla G."/>
            <person name="Ferreira P."/>
            <person name="Barriuso J."/>
            <person name="Kellner H."/>
            <person name="Castanera R."/>
            <person name="Alfaro M."/>
            <person name="Ramirez L."/>
            <person name="Pisabarro A.G."/>
            <person name="Kuo A."/>
            <person name="Tritt A."/>
            <person name="Lipzen A."/>
            <person name="He G."/>
            <person name="Yan M."/>
            <person name="Ng V."/>
            <person name="Cullen D."/>
            <person name="Martin F."/>
            <person name="Rosso M.-N."/>
            <person name="Henrissat B."/>
            <person name="Hibbett D."/>
            <person name="Martinez A.T."/>
            <person name="Grigoriev I.V."/>
        </authorList>
    </citation>
    <scope>NUCLEOTIDE SEQUENCE</scope>
    <source>
        <strain evidence="1">ATCC 90797</strain>
    </source>
</reference>
<sequence>MKFTPSESCMDYKLPGSWNDSKLPSLCLAMAMVYVQHYLTSHYPATHPCVTPGTTPNTAQP</sequence>
<dbReference type="Proteomes" id="UP000807025">
    <property type="component" value="Unassembled WGS sequence"/>
</dbReference>
<comment type="caution">
    <text evidence="1">The sequence shown here is derived from an EMBL/GenBank/DDBJ whole genome shotgun (WGS) entry which is preliminary data.</text>
</comment>
<name>A0A9P5ZIH9_PLEER</name>
<evidence type="ECO:0000313" key="1">
    <source>
        <dbReference type="EMBL" id="KAF9488389.1"/>
    </source>
</evidence>
<keyword evidence="2" id="KW-1185">Reference proteome</keyword>
<organism evidence="1 2">
    <name type="scientific">Pleurotus eryngii</name>
    <name type="common">Boletus of the steppes</name>
    <dbReference type="NCBI Taxonomy" id="5323"/>
    <lineage>
        <taxon>Eukaryota</taxon>
        <taxon>Fungi</taxon>
        <taxon>Dikarya</taxon>
        <taxon>Basidiomycota</taxon>
        <taxon>Agaricomycotina</taxon>
        <taxon>Agaricomycetes</taxon>
        <taxon>Agaricomycetidae</taxon>
        <taxon>Agaricales</taxon>
        <taxon>Pleurotineae</taxon>
        <taxon>Pleurotaceae</taxon>
        <taxon>Pleurotus</taxon>
    </lineage>
</organism>
<evidence type="ECO:0000313" key="2">
    <source>
        <dbReference type="Proteomes" id="UP000807025"/>
    </source>
</evidence>
<proteinExistence type="predicted"/>
<dbReference type="AlphaFoldDB" id="A0A9P5ZIH9"/>
<gene>
    <name evidence="1" type="ORF">BDN71DRAFT_1457448</name>
</gene>
<protein>
    <submittedName>
        <fullName evidence="1">Uncharacterized protein</fullName>
    </submittedName>
</protein>
<dbReference type="EMBL" id="MU154715">
    <property type="protein sequence ID" value="KAF9488389.1"/>
    <property type="molecule type" value="Genomic_DNA"/>
</dbReference>
<accession>A0A9P5ZIH9</accession>